<organism evidence="2">
    <name type="scientific">viral metagenome</name>
    <dbReference type="NCBI Taxonomy" id="1070528"/>
    <lineage>
        <taxon>unclassified sequences</taxon>
        <taxon>metagenomes</taxon>
        <taxon>organismal metagenomes</taxon>
    </lineage>
</organism>
<proteinExistence type="predicted"/>
<evidence type="ECO:0000313" key="2">
    <source>
        <dbReference type="EMBL" id="QHT98917.1"/>
    </source>
</evidence>
<accession>A0A6C0J4P0</accession>
<feature type="transmembrane region" description="Helical" evidence="1">
    <location>
        <begin position="20"/>
        <end position="40"/>
    </location>
</feature>
<keyword evidence="1" id="KW-1133">Transmembrane helix</keyword>
<dbReference type="EMBL" id="MN740298">
    <property type="protein sequence ID" value="QHT98917.1"/>
    <property type="molecule type" value="Genomic_DNA"/>
</dbReference>
<name>A0A6C0J4P0_9ZZZZ</name>
<reference evidence="2" key="1">
    <citation type="journal article" date="2020" name="Nature">
        <title>Giant virus diversity and host interactions through global metagenomics.</title>
        <authorList>
            <person name="Schulz F."/>
            <person name="Roux S."/>
            <person name="Paez-Espino D."/>
            <person name="Jungbluth S."/>
            <person name="Walsh D.A."/>
            <person name="Denef V.J."/>
            <person name="McMahon K.D."/>
            <person name="Konstantinidis K.T."/>
            <person name="Eloe-Fadrosh E.A."/>
            <person name="Kyrpides N.C."/>
            <person name="Woyke T."/>
        </authorList>
    </citation>
    <scope>NUCLEOTIDE SEQUENCE</scope>
    <source>
        <strain evidence="2">GVMAG-M-3300025695-21</strain>
    </source>
</reference>
<keyword evidence="1" id="KW-0472">Membrane</keyword>
<evidence type="ECO:0000256" key="1">
    <source>
        <dbReference type="SAM" id="Phobius"/>
    </source>
</evidence>
<keyword evidence="1" id="KW-0812">Transmembrane</keyword>
<protein>
    <submittedName>
        <fullName evidence="2">Uncharacterized protein</fullName>
    </submittedName>
</protein>
<sequence length="111" mass="12863">MVKKVLEDNIINTSVERLFYTNTGQAIVSGIFGLALALIFRRVCKDNCTEYYAPNIKEIENKNFKIEDTCYTYKPYTVKCDTTQKIYKSYNINTNPDNKIDEPGIIDKIFN</sequence>
<dbReference type="AlphaFoldDB" id="A0A6C0J4P0"/>